<reference evidence="2 3" key="1">
    <citation type="journal article" date="2014" name="Int. J. Syst. Evol. Microbiol.">
        <title>Complete genome sequence of Corynebacterium casei LMG S-19264T (=DSM 44701T), isolated from a smear-ripened cheese.</title>
        <authorList>
            <consortium name="US DOE Joint Genome Institute (JGI-PGF)"/>
            <person name="Walter F."/>
            <person name="Albersmeier A."/>
            <person name="Kalinowski J."/>
            <person name="Ruckert C."/>
        </authorList>
    </citation>
    <scope>NUCLEOTIDE SEQUENCE [LARGE SCALE GENOMIC DNA]</scope>
    <source>
        <strain evidence="2 3">CGMCC 1.15896</strain>
    </source>
</reference>
<evidence type="ECO:0000256" key="1">
    <source>
        <dbReference type="SAM" id="MobiDB-lite"/>
    </source>
</evidence>
<name>A0A916RB21_9HYPH</name>
<proteinExistence type="predicted"/>
<comment type="caution">
    <text evidence="2">The sequence shown here is derived from an EMBL/GenBank/DDBJ whole genome shotgun (WGS) entry which is preliminary data.</text>
</comment>
<feature type="compositionally biased region" description="Pro residues" evidence="1">
    <location>
        <begin position="70"/>
        <end position="81"/>
    </location>
</feature>
<protein>
    <submittedName>
        <fullName evidence="2">Uncharacterized protein</fullName>
    </submittedName>
</protein>
<dbReference type="OrthoDB" id="7961338at2"/>
<dbReference type="EMBL" id="BMKB01000002">
    <property type="protein sequence ID" value="GGA47248.1"/>
    <property type="molecule type" value="Genomic_DNA"/>
</dbReference>
<organism evidence="2 3">
    <name type="scientific">Pelagibacterium lentulum</name>
    <dbReference type="NCBI Taxonomy" id="2029865"/>
    <lineage>
        <taxon>Bacteria</taxon>
        <taxon>Pseudomonadati</taxon>
        <taxon>Pseudomonadota</taxon>
        <taxon>Alphaproteobacteria</taxon>
        <taxon>Hyphomicrobiales</taxon>
        <taxon>Devosiaceae</taxon>
        <taxon>Pelagibacterium</taxon>
    </lineage>
</organism>
<gene>
    <name evidence="2" type="ORF">GCM10011499_16280</name>
</gene>
<keyword evidence="3" id="KW-1185">Reference proteome</keyword>
<dbReference type="RefSeq" id="WP_127073891.1">
    <property type="nucleotide sequence ID" value="NZ_BMKB01000002.1"/>
</dbReference>
<dbReference type="AlphaFoldDB" id="A0A916RB21"/>
<sequence length="156" mass="17677">MTIHFAMNGGIGTDKELPENAIEISAEQYQAALVGIQSGKEVFLEGNSFILRDQAPSKEHAWENGEWVAPPEPEPPIPDPNSPYALYKSNFIERMTPEEAEKFEQELNASELAKLRLMYHAVEYFVSDDPLFAVLHWELTQAFGEDRADELLVRPE</sequence>
<accession>A0A916RB21</accession>
<evidence type="ECO:0000313" key="2">
    <source>
        <dbReference type="EMBL" id="GGA47248.1"/>
    </source>
</evidence>
<evidence type="ECO:0000313" key="3">
    <source>
        <dbReference type="Proteomes" id="UP000596977"/>
    </source>
</evidence>
<feature type="region of interest" description="Disordered" evidence="1">
    <location>
        <begin position="61"/>
        <end position="82"/>
    </location>
</feature>
<dbReference type="Proteomes" id="UP000596977">
    <property type="component" value="Unassembled WGS sequence"/>
</dbReference>